<dbReference type="PANTHER" id="PTHR34148">
    <property type="entry name" value="ADENOSYLCOBINAMIDE-GDP RIBAZOLETRANSFERASE"/>
    <property type="match status" value="1"/>
</dbReference>
<comment type="catalytic activity">
    <reaction evidence="18 19">
        <text>alpha-ribazole 5'-phosphate + adenosylcob(III)inamide-GDP = adenosylcob(III)alamin 5'-phosphate + GMP + H(+)</text>
        <dbReference type="Rhea" id="RHEA:23560"/>
        <dbReference type="ChEBI" id="CHEBI:15378"/>
        <dbReference type="ChEBI" id="CHEBI:57918"/>
        <dbReference type="ChEBI" id="CHEBI:58115"/>
        <dbReference type="ChEBI" id="CHEBI:60487"/>
        <dbReference type="ChEBI" id="CHEBI:60493"/>
        <dbReference type="EC" id="2.7.8.26"/>
    </reaction>
</comment>
<keyword evidence="11 19" id="KW-0460">Magnesium</keyword>
<dbReference type="NCBIfam" id="NF001277">
    <property type="entry name" value="PRK00235.1-3"/>
    <property type="match status" value="1"/>
</dbReference>
<evidence type="ECO:0000256" key="4">
    <source>
        <dbReference type="ARBA" id="ARBA00010561"/>
    </source>
</evidence>
<dbReference type="Proteomes" id="UP000279227">
    <property type="component" value="Chromosome"/>
</dbReference>
<comment type="cofactor">
    <cofactor evidence="1 19">
        <name>Mg(2+)</name>
        <dbReference type="ChEBI" id="CHEBI:18420"/>
    </cofactor>
</comment>
<evidence type="ECO:0000256" key="7">
    <source>
        <dbReference type="ARBA" id="ARBA00022475"/>
    </source>
</evidence>
<gene>
    <name evidence="19" type="primary">cobS</name>
    <name evidence="20" type="ORF">NCTC11432_05057</name>
</gene>
<comment type="catalytic activity">
    <reaction evidence="17 19">
        <text>alpha-ribazole + adenosylcob(III)inamide-GDP = adenosylcob(III)alamin + GMP + H(+)</text>
        <dbReference type="Rhea" id="RHEA:16049"/>
        <dbReference type="ChEBI" id="CHEBI:10329"/>
        <dbReference type="ChEBI" id="CHEBI:15378"/>
        <dbReference type="ChEBI" id="CHEBI:18408"/>
        <dbReference type="ChEBI" id="CHEBI:58115"/>
        <dbReference type="ChEBI" id="CHEBI:60487"/>
        <dbReference type="EC" id="2.7.8.26"/>
    </reaction>
</comment>
<name>A0A448BBL2_CHRGE</name>
<evidence type="ECO:0000256" key="13">
    <source>
        <dbReference type="ARBA" id="ARBA00023136"/>
    </source>
</evidence>
<comment type="subcellular location">
    <subcellularLocation>
        <location evidence="2 19">Cell membrane</location>
        <topology evidence="2 19">Multi-pass membrane protein</topology>
    </subcellularLocation>
</comment>
<dbReference type="GO" id="GO:0005886">
    <property type="term" value="C:plasma membrane"/>
    <property type="evidence" value="ECO:0007669"/>
    <property type="project" value="UniProtKB-SubCell"/>
</dbReference>
<evidence type="ECO:0000313" key="21">
    <source>
        <dbReference type="Proteomes" id="UP000279227"/>
    </source>
</evidence>
<evidence type="ECO:0000256" key="10">
    <source>
        <dbReference type="ARBA" id="ARBA00022692"/>
    </source>
</evidence>
<evidence type="ECO:0000256" key="12">
    <source>
        <dbReference type="ARBA" id="ARBA00022989"/>
    </source>
</evidence>
<comment type="function">
    <text evidence="14 19">Joins adenosylcobinamide-GDP and alpha-ribazole to generate adenosylcobalamin (Ado-cobalamin). Also synthesizes adenosylcobalamin 5'-phosphate from adenosylcobinamide-GDP and alpha-ribazole 5'-phosphate.</text>
</comment>
<accession>A0A448BBL2</accession>
<feature type="transmembrane region" description="Helical" evidence="19">
    <location>
        <begin position="7"/>
        <end position="28"/>
    </location>
</feature>
<dbReference type="STRING" id="525257.HMPREF0204_14748"/>
<protein>
    <recommendedName>
        <fullName evidence="6 19">Adenosylcobinamide-GDP ribazoletransferase</fullName>
        <ecNumber evidence="5 19">2.7.8.26</ecNumber>
    </recommendedName>
    <alternativeName>
        <fullName evidence="16 19">Cobalamin synthase</fullName>
    </alternativeName>
    <alternativeName>
        <fullName evidence="15 19">Cobalamin-5'-phosphate synthase</fullName>
    </alternativeName>
</protein>
<evidence type="ECO:0000256" key="19">
    <source>
        <dbReference type="HAMAP-Rule" id="MF_00719"/>
    </source>
</evidence>
<evidence type="ECO:0000256" key="18">
    <source>
        <dbReference type="ARBA" id="ARBA00049504"/>
    </source>
</evidence>
<dbReference type="GO" id="GO:0008818">
    <property type="term" value="F:cobalamin 5'-phosphate synthase activity"/>
    <property type="evidence" value="ECO:0007669"/>
    <property type="project" value="UniProtKB-UniRule"/>
</dbReference>
<evidence type="ECO:0000256" key="6">
    <source>
        <dbReference type="ARBA" id="ARBA00015850"/>
    </source>
</evidence>
<keyword evidence="13 19" id="KW-0472">Membrane</keyword>
<keyword evidence="9 19" id="KW-0808">Transferase</keyword>
<comment type="similarity">
    <text evidence="4 19">Belongs to the CobS family.</text>
</comment>
<keyword evidence="12 19" id="KW-1133">Transmembrane helix</keyword>
<evidence type="ECO:0000256" key="5">
    <source>
        <dbReference type="ARBA" id="ARBA00013200"/>
    </source>
</evidence>
<dbReference type="AlphaFoldDB" id="A0A448BBL2"/>
<sequence length="262" mass="29080">MKILKNELIYFATALMFFTRIPVPFTVPYSSEIMNKSQKYFAWVGLLVGLINAAVLFLSTMLFNLEVGIVLMMIAGVLLTGAFHEDGFTDMCDSFGGGYGKEKILTIMKDSRVGAYGTIGIILLFALKFYSIQALGSISDQPVRVLGIIILAHTVSRFISGTMIYTHQYVTDIDVSKSKPLANKPLDGMALLVGFISVLMAFVLVPDWRLIFAFALAYAGKIYMGWYFKKHIGGYTGDCLGSVQQVCEVLFYLGTIIVWKFI</sequence>
<dbReference type="GO" id="GO:0051073">
    <property type="term" value="F:adenosylcobinamide-GDP ribazoletransferase activity"/>
    <property type="evidence" value="ECO:0007669"/>
    <property type="project" value="UniProtKB-UniRule"/>
</dbReference>
<evidence type="ECO:0000256" key="14">
    <source>
        <dbReference type="ARBA" id="ARBA00025228"/>
    </source>
</evidence>
<organism evidence="20 21">
    <name type="scientific">Chryseobacterium gleum</name>
    <name type="common">Flavobacterium gleum</name>
    <dbReference type="NCBI Taxonomy" id="250"/>
    <lineage>
        <taxon>Bacteria</taxon>
        <taxon>Pseudomonadati</taxon>
        <taxon>Bacteroidota</taxon>
        <taxon>Flavobacteriia</taxon>
        <taxon>Flavobacteriales</taxon>
        <taxon>Weeksellaceae</taxon>
        <taxon>Chryseobacterium group</taxon>
        <taxon>Chryseobacterium</taxon>
    </lineage>
</organism>
<evidence type="ECO:0000256" key="11">
    <source>
        <dbReference type="ARBA" id="ARBA00022842"/>
    </source>
</evidence>
<feature type="transmembrane region" description="Helical" evidence="19">
    <location>
        <begin position="186"/>
        <end position="204"/>
    </location>
</feature>
<evidence type="ECO:0000256" key="17">
    <source>
        <dbReference type="ARBA" id="ARBA00048623"/>
    </source>
</evidence>
<proteinExistence type="inferred from homology"/>
<feature type="transmembrane region" description="Helical" evidence="19">
    <location>
        <begin position="210"/>
        <end position="228"/>
    </location>
</feature>
<dbReference type="Pfam" id="PF02654">
    <property type="entry name" value="CobS"/>
    <property type="match status" value="1"/>
</dbReference>
<dbReference type="GO" id="GO:0009236">
    <property type="term" value="P:cobalamin biosynthetic process"/>
    <property type="evidence" value="ECO:0007669"/>
    <property type="project" value="UniProtKB-UniRule"/>
</dbReference>
<evidence type="ECO:0000256" key="2">
    <source>
        <dbReference type="ARBA" id="ARBA00004651"/>
    </source>
</evidence>
<dbReference type="KEGG" id="cgle:NCTC11432_05057"/>
<keyword evidence="7 19" id="KW-1003">Cell membrane</keyword>
<reference evidence="20 21" key="1">
    <citation type="submission" date="2018-12" db="EMBL/GenBank/DDBJ databases">
        <authorList>
            <consortium name="Pathogen Informatics"/>
        </authorList>
    </citation>
    <scope>NUCLEOTIDE SEQUENCE [LARGE SCALE GENOMIC DNA]</scope>
    <source>
        <strain evidence="20 21">NCTC11432</strain>
    </source>
</reference>
<keyword evidence="10 19" id="KW-0812">Transmembrane</keyword>
<dbReference type="EC" id="2.7.8.26" evidence="5 19"/>
<dbReference type="HAMAP" id="MF_00719">
    <property type="entry name" value="CobS"/>
    <property type="match status" value="1"/>
</dbReference>
<evidence type="ECO:0000256" key="16">
    <source>
        <dbReference type="ARBA" id="ARBA00032853"/>
    </source>
</evidence>
<dbReference type="InterPro" id="IPR003805">
    <property type="entry name" value="CobS"/>
</dbReference>
<evidence type="ECO:0000256" key="3">
    <source>
        <dbReference type="ARBA" id="ARBA00004663"/>
    </source>
</evidence>
<feature type="transmembrane region" description="Helical" evidence="19">
    <location>
        <begin position="145"/>
        <end position="165"/>
    </location>
</feature>
<evidence type="ECO:0000256" key="1">
    <source>
        <dbReference type="ARBA" id="ARBA00001946"/>
    </source>
</evidence>
<dbReference type="PANTHER" id="PTHR34148:SF1">
    <property type="entry name" value="ADENOSYLCOBINAMIDE-GDP RIBAZOLETRANSFERASE"/>
    <property type="match status" value="1"/>
</dbReference>
<comment type="pathway">
    <text evidence="3 19">Cofactor biosynthesis; adenosylcobalamin biosynthesis; adenosylcobalamin from cob(II)yrinate a,c-diamide: step 7/7.</text>
</comment>
<dbReference type="EMBL" id="LR134289">
    <property type="protein sequence ID" value="VEE11948.1"/>
    <property type="molecule type" value="Genomic_DNA"/>
</dbReference>
<keyword evidence="8 19" id="KW-0169">Cobalamin biosynthesis</keyword>
<dbReference type="UniPathway" id="UPA00148">
    <property type="reaction ID" value="UER00238"/>
</dbReference>
<evidence type="ECO:0000256" key="8">
    <source>
        <dbReference type="ARBA" id="ARBA00022573"/>
    </source>
</evidence>
<feature type="transmembrane region" description="Helical" evidence="19">
    <location>
        <begin position="113"/>
        <end position="133"/>
    </location>
</feature>
<feature type="transmembrane region" description="Helical" evidence="19">
    <location>
        <begin position="40"/>
        <end position="63"/>
    </location>
</feature>
<evidence type="ECO:0000256" key="15">
    <source>
        <dbReference type="ARBA" id="ARBA00032605"/>
    </source>
</evidence>
<evidence type="ECO:0000256" key="9">
    <source>
        <dbReference type="ARBA" id="ARBA00022679"/>
    </source>
</evidence>
<evidence type="ECO:0000313" key="20">
    <source>
        <dbReference type="EMBL" id="VEE11948.1"/>
    </source>
</evidence>